<dbReference type="InterPro" id="IPR035906">
    <property type="entry name" value="MetI-like_sf"/>
</dbReference>
<dbReference type="SUPFAM" id="SSF161098">
    <property type="entry name" value="MetI-like"/>
    <property type="match status" value="1"/>
</dbReference>
<evidence type="ECO:0000313" key="11">
    <source>
        <dbReference type="Proteomes" id="UP000244962"/>
    </source>
</evidence>
<evidence type="ECO:0000256" key="5">
    <source>
        <dbReference type="ARBA" id="ARBA00022989"/>
    </source>
</evidence>
<dbReference type="Proteomes" id="UP000244962">
    <property type="component" value="Unassembled WGS sequence"/>
</dbReference>
<comment type="similarity">
    <text evidence="7">Belongs to the binding-protein-dependent transport system permease family.</text>
</comment>
<feature type="transmembrane region" description="Helical" evidence="7">
    <location>
        <begin position="100"/>
        <end position="119"/>
    </location>
</feature>
<evidence type="ECO:0000256" key="2">
    <source>
        <dbReference type="ARBA" id="ARBA00022448"/>
    </source>
</evidence>
<comment type="subcellular location">
    <subcellularLocation>
        <location evidence="1 7">Cell membrane</location>
        <topology evidence="1 7">Multi-pass membrane protein</topology>
    </subcellularLocation>
</comment>
<evidence type="ECO:0000313" key="10">
    <source>
        <dbReference type="EMBL" id="PWC08630.1"/>
    </source>
</evidence>
<feature type="domain" description="ABC transmembrane type-1" evidence="9">
    <location>
        <begin position="94"/>
        <end position="309"/>
    </location>
</feature>
<dbReference type="PANTHER" id="PTHR30193">
    <property type="entry name" value="ABC TRANSPORTER PERMEASE PROTEIN"/>
    <property type="match status" value="1"/>
</dbReference>
<accession>A0A2U1TIG9</accession>
<keyword evidence="11" id="KW-1185">Reference proteome</keyword>
<name>A0A2U1TIG9_9MICO</name>
<dbReference type="PROSITE" id="PS50928">
    <property type="entry name" value="ABC_TM1"/>
    <property type="match status" value="1"/>
</dbReference>
<dbReference type="Gene3D" id="1.10.3720.10">
    <property type="entry name" value="MetI-like"/>
    <property type="match status" value="1"/>
</dbReference>
<feature type="transmembrane region" description="Helical" evidence="7">
    <location>
        <begin position="288"/>
        <end position="308"/>
    </location>
</feature>
<dbReference type="InterPro" id="IPR051393">
    <property type="entry name" value="ABC_transporter_permease"/>
</dbReference>
<feature type="region of interest" description="Disordered" evidence="8">
    <location>
        <begin position="317"/>
        <end position="341"/>
    </location>
</feature>
<sequence>MKTIRAVATAGAAPPPVDRRRLLRERRGRWDEKLSPYLYISPFFLVFAVVGMFPLLYTAFVAAHEWSLIGGQGEFVGFDNFTFVLGQSAFWSSLGNTISIFLFSSVPQVIVALVIANALNANLRARTFWRMGVLVPYVVAPVAVALIFSRMFADQSGFINSLLALVNVDPIGWHRDSLPAHIAIASMVNFRWTGYNALILLAAMQTVPGELYEAATIDGARRLRQFFSITIPAVRPTLIFVILTSTIGGLQIFDEPRLYDNVGLGGNSGQWRTVTLYMYELGWSQQRLGRAAAVAWLLFLCIVVFALLSTWLSSRVASAGDGPSRRKGRKSRRAASTEDASVAAVAPIAPVLTTNLKEAHDG</sequence>
<keyword evidence="5 7" id="KW-1133">Transmembrane helix</keyword>
<dbReference type="EMBL" id="QEFB01000001">
    <property type="protein sequence ID" value="PWC08630.1"/>
    <property type="molecule type" value="Genomic_DNA"/>
</dbReference>
<dbReference type="GO" id="GO:0055085">
    <property type="term" value="P:transmembrane transport"/>
    <property type="evidence" value="ECO:0007669"/>
    <property type="project" value="InterPro"/>
</dbReference>
<proteinExistence type="inferred from homology"/>
<evidence type="ECO:0000259" key="9">
    <source>
        <dbReference type="PROSITE" id="PS50928"/>
    </source>
</evidence>
<keyword evidence="2 7" id="KW-0813">Transport</keyword>
<feature type="transmembrane region" description="Helical" evidence="7">
    <location>
        <begin position="43"/>
        <end position="63"/>
    </location>
</feature>
<keyword evidence="3" id="KW-1003">Cell membrane</keyword>
<dbReference type="GO" id="GO:0005886">
    <property type="term" value="C:plasma membrane"/>
    <property type="evidence" value="ECO:0007669"/>
    <property type="project" value="UniProtKB-SubCell"/>
</dbReference>
<evidence type="ECO:0000256" key="7">
    <source>
        <dbReference type="RuleBase" id="RU363032"/>
    </source>
</evidence>
<evidence type="ECO:0000256" key="6">
    <source>
        <dbReference type="ARBA" id="ARBA00023136"/>
    </source>
</evidence>
<protein>
    <submittedName>
        <fullName evidence="10">ABC transporter permease</fullName>
    </submittedName>
</protein>
<evidence type="ECO:0000256" key="1">
    <source>
        <dbReference type="ARBA" id="ARBA00004651"/>
    </source>
</evidence>
<keyword evidence="4 7" id="KW-0812">Transmembrane</keyword>
<keyword evidence="6 7" id="KW-0472">Membrane</keyword>
<dbReference type="CDD" id="cd06261">
    <property type="entry name" value="TM_PBP2"/>
    <property type="match status" value="1"/>
</dbReference>
<gene>
    <name evidence="10" type="ORF">DF223_03075</name>
</gene>
<organism evidence="10 11">
    <name type="scientific">Mycetocola zhujimingii</name>
    <dbReference type="NCBI Taxonomy" id="2079792"/>
    <lineage>
        <taxon>Bacteria</taxon>
        <taxon>Bacillati</taxon>
        <taxon>Actinomycetota</taxon>
        <taxon>Actinomycetes</taxon>
        <taxon>Micrococcales</taxon>
        <taxon>Microbacteriaceae</taxon>
        <taxon>Mycetocola</taxon>
    </lineage>
</organism>
<feature type="transmembrane region" description="Helical" evidence="7">
    <location>
        <begin position="233"/>
        <end position="253"/>
    </location>
</feature>
<evidence type="ECO:0000256" key="3">
    <source>
        <dbReference type="ARBA" id="ARBA00022475"/>
    </source>
</evidence>
<feature type="transmembrane region" description="Helical" evidence="7">
    <location>
        <begin position="131"/>
        <end position="153"/>
    </location>
</feature>
<evidence type="ECO:0000256" key="8">
    <source>
        <dbReference type="SAM" id="MobiDB-lite"/>
    </source>
</evidence>
<reference evidence="11" key="1">
    <citation type="submission" date="2018-04" db="EMBL/GenBank/DDBJ databases">
        <authorList>
            <person name="Liu S."/>
            <person name="Wang Z."/>
            <person name="Li J."/>
        </authorList>
    </citation>
    <scope>NUCLEOTIDE SEQUENCE [LARGE SCALE GENOMIC DNA]</scope>
    <source>
        <strain evidence="11">622</strain>
    </source>
</reference>
<comment type="caution">
    <text evidence="10">The sequence shown here is derived from an EMBL/GenBank/DDBJ whole genome shotgun (WGS) entry which is preliminary data.</text>
</comment>
<dbReference type="Pfam" id="PF00528">
    <property type="entry name" value="BPD_transp_1"/>
    <property type="match status" value="1"/>
</dbReference>
<dbReference type="AlphaFoldDB" id="A0A2U1TIG9"/>
<dbReference type="PANTHER" id="PTHR30193:SF37">
    <property type="entry name" value="INNER MEMBRANE ABC TRANSPORTER PERMEASE PROTEIN YCJO"/>
    <property type="match status" value="1"/>
</dbReference>
<dbReference type="InterPro" id="IPR000515">
    <property type="entry name" value="MetI-like"/>
</dbReference>
<evidence type="ECO:0000256" key="4">
    <source>
        <dbReference type="ARBA" id="ARBA00022692"/>
    </source>
</evidence>